<evidence type="ECO:0000313" key="2">
    <source>
        <dbReference type="EMBL" id="MVO86651.1"/>
    </source>
</evidence>
<dbReference type="RefSeq" id="WP_157166429.1">
    <property type="nucleotide sequence ID" value="NZ_WPNZ01000009.1"/>
</dbReference>
<accession>A0A6L6WYS7</accession>
<reference evidence="2 3" key="1">
    <citation type="submission" date="2019-11" db="EMBL/GenBank/DDBJ databases">
        <title>Streptomyces typhae sp. nov., a novel endophytic actinomycete isolated from the root of cattail pollen (Typha angustifolia L.).</title>
        <authorList>
            <person name="Peng C."/>
        </authorList>
    </citation>
    <scope>NUCLEOTIDE SEQUENCE [LARGE SCALE GENOMIC DNA]</scope>
    <source>
        <strain evidence="3">p1417</strain>
    </source>
</reference>
<dbReference type="AlphaFoldDB" id="A0A6L6WYS7"/>
<protein>
    <submittedName>
        <fullName evidence="2">Uncharacterized protein</fullName>
    </submittedName>
</protein>
<feature type="compositionally biased region" description="Basic and acidic residues" evidence="1">
    <location>
        <begin position="37"/>
        <end position="47"/>
    </location>
</feature>
<dbReference type="InterPro" id="IPR054202">
    <property type="entry name" value="DUF6907"/>
</dbReference>
<feature type="region of interest" description="Disordered" evidence="1">
    <location>
        <begin position="37"/>
        <end position="57"/>
    </location>
</feature>
<dbReference type="EMBL" id="WPNZ01000009">
    <property type="protein sequence ID" value="MVO86651.1"/>
    <property type="molecule type" value="Genomic_DNA"/>
</dbReference>
<gene>
    <name evidence="2" type="ORF">GPA10_18275</name>
</gene>
<organism evidence="2 3">
    <name type="scientific">Streptomyces typhae</name>
    <dbReference type="NCBI Taxonomy" id="2681492"/>
    <lineage>
        <taxon>Bacteria</taxon>
        <taxon>Bacillati</taxon>
        <taxon>Actinomycetota</taxon>
        <taxon>Actinomycetes</taxon>
        <taxon>Kitasatosporales</taxon>
        <taxon>Streptomycetaceae</taxon>
        <taxon>Streptomyces</taxon>
    </lineage>
</organism>
<dbReference type="Pfam" id="PF21848">
    <property type="entry name" value="DUF6907"/>
    <property type="match status" value="1"/>
</dbReference>
<evidence type="ECO:0000256" key="1">
    <source>
        <dbReference type="SAM" id="MobiDB-lite"/>
    </source>
</evidence>
<name>A0A6L6WYS7_9ACTN</name>
<keyword evidence="3" id="KW-1185">Reference proteome</keyword>
<comment type="caution">
    <text evidence="2">The sequence shown here is derived from an EMBL/GenBank/DDBJ whole genome shotgun (WGS) entry which is preliminary data.</text>
</comment>
<evidence type="ECO:0000313" key="3">
    <source>
        <dbReference type="Proteomes" id="UP000483802"/>
    </source>
</evidence>
<dbReference type="Proteomes" id="UP000483802">
    <property type="component" value="Unassembled WGS sequence"/>
</dbReference>
<sequence>MSRNPKLQTQTAEQAAVCRSVDCAFPAVAAFLAEDRASAPDAPRMRADAPQVSSQADEALRRVRTAPRTHTLRLLDTPGATLTVTCPDWCEIDHEEEVTHGTFLADFTHSGSSTSLDLAGLVDTDAEVLYVEITQTPFGSGPQTPVAQVWPLLGGHAETDMGPAELRQLAERLRGYADALEAKSSHLTRLHEADAERRAGHEGRWTQ</sequence>
<proteinExistence type="predicted"/>